<name>A0A565C573_9BRAS</name>
<dbReference type="AlphaFoldDB" id="A0A565C573"/>
<reference evidence="1" key="1">
    <citation type="submission" date="2019-07" db="EMBL/GenBank/DDBJ databases">
        <authorList>
            <person name="Dittberner H."/>
        </authorList>
    </citation>
    <scope>NUCLEOTIDE SEQUENCE [LARGE SCALE GENOMIC DNA]</scope>
</reference>
<dbReference type="EMBL" id="CABITT030000006">
    <property type="protein sequence ID" value="VVB08811.1"/>
    <property type="molecule type" value="Genomic_DNA"/>
</dbReference>
<evidence type="ECO:0000313" key="2">
    <source>
        <dbReference type="Proteomes" id="UP000489600"/>
    </source>
</evidence>
<comment type="caution">
    <text evidence="1">The sequence shown here is derived from an EMBL/GenBank/DDBJ whole genome shotgun (WGS) entry which is preliminary data.</text>
</comment>
<sequence length="51" mass="5574">MEKLIRCGREIESGLARLLKMKLREVSSGPGSVAEGEVLAPLVKTFRSSRS</sequence>
<accession>A0A565C573</accession>
<proteinExistence type="predicted"/>
<dbReference type="Proteomes" id="UP000489600">
    <property type="component" value="Unassembled WGS sequence"/>
</dbReference>
<organism evidence="1 2">
    <name type="scientific">Arabis nemorensis</name>
    <dbReference type="NCBI Taxonomy" id="586526"/>
    <lineage>
        <taxon>Eukaryota</taxon>
        <taxon>Viridiplantae</taxon>
        <taxon>Streptophyta</taxon>
        <taxon>Embryophyta</taxon>
        <taxon>Tracheophyta</taxon>
        <taxon>Spermatophyta</taxon>
        <taxon>Magnoliopsida</taxon>
        <taxon>eudicotyledons</taxon>
        <taxon>Gunneridae</taxon>
        <taxon>Pentapetalae</taxon>
        <taxon>rosids</taxon>
        <taxon>malvids</taxon>
        <taxon>Brassicales</taxon>
        <taxon>Brassicaceae</taxon>
        <taxon>Arabideae</taxon>
        <taxon>Arabis</taxon>
    </lineage>
</organism>
<keyword evidence="2" id="KW-1185">Reference proteome</keyword>
<evidence type="ECO:0000313" key="1">
    <source>
        <dbReference type="EMBL" id="VVB08811.1"/>
    </source>
</evidence>
<gene>
    <name evidence="1" type="ORF">ANE_LOCUS19255</name>
</gene>
<protein>
    <submittedName>
        <fullName evidence="1">Uncharacterized protein</fullName>
    </submittedName>
</protein>